<evidence type="ECO:0000256" key="1">
    <source>
        <dbReference type="SAM" id="MobiDB-lite"/>
    </source>
</evidence>
<evidence type="ECO:0008006" key="4">
    <source>
        <dbReference type="Google" id="ProtNLM"/>
    </source>
</evidence>
<dbReference type="InterPro" id="IPR027417">
    <property type="entry name" value="P-loop_NTPase"/>
</dbReference>
<evidence type="ECO:0000313" key="2">
    <source>
        <dbReference type="EMBL" id="OXV07582.1"/>
    </source>
</evidence>
<comment type="caution">
    <text evidence="2">The sequence shown here is derived from an EMBL/GenBank/DDBJ whole genome shotgun (WGS) entry which is preliminary data.</text>
</comment>
<gene>
    <name evidence="2" type="ORF">Egran_04651</name>
</gene>
<name>A0A232LTX5_9EURO</name>
<dbReference type="Gene3D" id="3.40.50.300">
    <property type="entry name" value="P-loop containing nucleotide triphosphate hydrolases"/>
    <property type="match status" value="2"/>
</dbReference>
<feature type="region of interest" description="Disordered" evidence="1">
    <location>
        <begin position="122"/>
        <end position="145"/>
    </location>
</feature>
<reference evidence="2 3" key="1">
    <citation type="journal article" date="2015" name="Environ. Microbiol.">
        <title>Metagenome sequence of Elaphomyces granulatus from sporocarp tissue reveals Ascomycota ectomycorrhizal fingerprints of genome expansion and a Proteobacteria-rich microbiome.</title>
        <authorList>
            <person name="Quandt C.A."/>
            <person name="Kohler A."/>
            <person name="Hesse C.N."/>
            <person name="Sharpton T.J."/>
            <person name="Martin F."/>
            <person name="Spatafora J.W."/>
        </authorList>
    </citation>
    <scope>NUCLEOTIDE SEQUENCE [LARGE SCALE GENOMIC DNA]</scope>
    <source>
        <strain evidence="2 3">OSC145934</strain>
    </source>
</reference>
<dbReference type="SUPFAM" id="SSF52540">
    <property type="entry name" value="P-loop containing nucleoside triphosphate hydrolases"/>
    <property type="match status" value="1"/>
</dbReference>
<keyword evidence="3" id="KW-1185">Reference proteome</keyword>
<organism evidence="2 3">
    <name type="scientific">Elaphomyces granulatus</name>
    <dbReference type="NCBI Taxonomy" id="519963"/>
    <lineage>
        <taxon>Eukaryota</taxon>
        <taxon>Fungi</taxon>
        <taxon>Dikarya</taxon>
        <taxon>Ascomycota</taxon>
        <taxon>Pezizomycotina</taxon>
        <taxon>Eurotiomycetes</taxon>
        <taxon>Eurotiomycetidae</taxon>
        <taxon>Eurotiales</taxon>
        <taxon>Elaphomycetaceae</taxon>
        <taxon>Elaphomyces</taxon>
    </lineage>
</organism>
<dbReference type="Proteomes" id="UP000243515">
    <property type="component" value="Unassembled WGS sequence"/>
</dbReference>
<evidence type="ECO:0000313" key="3">
    <source>
        <dbReference type="Proteomes" id="UP000243515"/>
    </source>
</evidence>
<proteinExistence type="predicted"/>
<dbReference type="OrthoDB" id="415706at2759"/>
<dbReference type="EMBL" id="NPHW01004713">
    <property type="protein sequence ID" value="OXV07582.1"/>
    <property type="molecule type" value="Genomic_DNA"/>
</dbReference>
<accession>A0A232LTX5</accession>
<dbReference type="AlphaFoldDB" id="A0A232LTX5"/>
<sequence length="288" mass="33039">MALPGGYAQEPARTTAYLRSLQSTEEKGLFDVVDKLRELDVNRELSLPQLVVCGSQSSSKSSVLEAISEIPFPRFVAVYQEAKKKLSLSNNQGFARDALRVQITGRAYQPLTFMDLPRLIESHTGNQDNHPGRCGSKQRPSKASYFDESNPNLNWHVINKRYWGIDQLRNRLRTLLYEQTKRQLPKDRKDVAVKDRFQSPDQLWTKYNKECKELAVTAKIGVDKRFGGVVHRYRDGHDRRLLGDENTESYSFMEPLNSRRILLALKIVAVSRLGDYVLYISTSVLFVR</sequence>
<protein>
    <recommendedName>
        <fullName evidence="4">Dynamin GTPase domain-containing protein</fullName>
    </recommendedName>
</protein>